<protein>
    <recommendedName>
        <fullName evidence="1">Condensation domain-containing protein</fullName>
    </recommendedName>
</protein>
<dbReference type="EMBL" id="JAFMPK010000047">
    <property type="protein sequence ID" value="MBO0610058.1"/>
    <property type="molecule type" value="Genomic_DNA"/>
</dbReference>
<comment type="caution">
    <text evidence="2">The sequence shown here is derived from an EMBL/GenBank/DDBJ whole genome shotgun (WGS) entry which is preliminary data.</text>
</comment>
<reference evidence="3" key="2">
    <citation type="submission" date="2023-07" db="EMBL/GenBank/DDBJ databases">
        <title>Myceligenerans salitolerans sp. nov., a halotolerant actinomycete isolated from a salt lake in Xinjiang, China.</title>
        <authorList>
            <person name="Guan T."/>
        </authorList>
    </citation>
    <scope>NUCLEOTIDE SEQUENCE [LARGE SCALE GENOMIC DNA]</scope>
    <source>
        <strain evidence="3">XHU 5031</strain>
    </source>
</reference>
<dbReference type="Pfam" id="PF00668">
    <property type="entry name" value="Condensation"/>
    <property type="match status" value="1"/>
</dbReference>
<dbReference type="Gene3D" id="3.30.559.30">
    <property type="entry name" value="Nonribosomal peptide synthetase, condensation domain"/>
    <property type="match status" value="1"/>
</dbReference>
<dbReference type="Gene3D" id="3.30.559.10">
    <property type="entry name" value="Chloramphenicol acetyltransferase-like domain"/>
    <property type="match status" value="1"/>
</dbReference>
<dbReference type="PANTHER" id="PTHR45527">
    <property type="entry name" value="NONRIBOSOMAL PEPTIDE SYNTHETASE"/>
    <property type="match status" value="1"/>
</dbReference>
<dbReference type="Proteomes" id="UP000664617">
    <property type="component" value="Unassembled WGS sequence"/>
</dbReference>
<sequence>MSTDASMEADPTIAAHTNAVDATEAGTGVLPVTYLQQEWVEAVGGDQSNHNIPHAIEITGPLRLGDLAAVLAALVERHETMRMAFTRTKTGIAQHVIAPFDPAWSFEDLSGLPQPAQRAALEHLAVERCEQMIDLFAPPLWSAVLARLSSDRHVLLTIWHHAVFDGWSNAVFFREFHQLYRARLDPSRPPTPAATIHPGDYAAHERSIGLGEHTQFWRGQFPADPPRLPAEPGVQSGPLWLQAHPLPRIGRDTVSALLRLAAQRGARPGSAMRALVLASLAPYLGNHVMIGSVTANRDAPELTHIIGLLSDHVPVRVDLRGGPSFDELVVRVQEATRQAHLHRVPVGVLRRELPLAAQEDGSLFDISVNYMPHTPGKIATVTAQDGSRLTMRPETLPTNLLRPRMRSAFSGAVSLGFQLRHAHEGHISGDLWAHHPAFTTRTLDQLCRNLPRTAQAVLADPQCRIQDLAAKGAARD</sequence>
<name>A0ABS3IAS5_9MICO</name>
<feature type="domain" description="Condensation" evidence="1">
    <location>
        <begin position="29"/>
        <end position="467"/>
    </location>
</feature>
<reference evidence="2 3" key="1">
    <citation type="submission" date="2021-03" db="EMBL/GenBank/DDBJ databases">
        <authorList>
            <person name="Xin L."/>
        </authorList>
    </citation>
    <scope>NUCLEOTIDE SEQUENCE [LARGE SCALE GENOMIC DNA]</scope>
    <source>
        <strain evidence="2 3">XHU 5031</strain>
    </source>
</reference>
<evidence type="ECO:0000259" key="1">
    <source>
        <dbReference type="Pfam" id="PF00668"/>
    </source>
</evidence>
<proteinExistence type="predicted"/>
<accession>A0ABS3IAS5</accession>
<evidence type="ECO:0000313" key="3">
    <source>
        <dbReference type="Proteomes" id="UP000664617"/>
    </source>
</evidence>
<keyword evidence="3" id="KW-1185">Reference proteome</keyword>
<organism evidence="2 3">
    <name type="scientific">Myceligenerans salitolerans</name>
    <dbReference type="NCBI Taxonomy" id="1230528"/>
    <lineage>
        <taxon>Bacteria</taxon>
        <taxon>Bacillati</taxon>
        <taxon>Actinomycetota</taxon>
        <taxon>Actinomycetes</taxon>
        <taxon>Micrococcales</taxon>
        <taxon>Promicromonosporaceae</taxon>
        <taxon>Myceligenerans</taxon>
    </lineage>
</organism>
<dbReference type="RefSeq" id="WP_207276007.1">
    <property type="nucleotide sequence ID" value="NZ_JAFMPK010000047.1"/>
</dbReference>
<evidence type="ECO:0000313" key="2">
    <source>
        <dbReference type="EMBL" id="MBO0610058.1"/>
    </source>
</evidence>
<gene>
    <name evidence="2" type="ORF">J0911_13580</name>
</gene>
<dbReference type="PANTHER" id="PTHR45527:SF1">
    <property type="entry name" value="FATTY ACID SYNTHASE"/>
    <property type="match status" value="1"/>
</dbReference>
<dbReference type="InterPro" id="IPR001242">
    <property type="entry name" value="Condensation_dom"/>
</dbReference>
<dbReference type="InterPro" id="IPR023213">
    <property type="entry name" value="CAT-like_dom_sf"/>
</dbReference>
<dbReference type="SUPFAM" id="SSF52777">
    <property type="entry name" value="CoA-dependent acyltransferases"/>
    <property type="match status" value="2"/>
</dbReference>